<proteinExistence type="predicted"/>
<sequence length="288" mass="33333">MLFKRRIADSMFCNFCGEHAESSNHALWGCVHVKDLWGSCPFFDRLEKLHNIGFFDRLLWMDAAGNKEDVTIFIVAAWFFWFDRNQFLFGNKVVVKDNIWERDVAFVDKYNSTDVVSGVFPKTPAADRSVCWKAPPSGVFKLNVDAAVTHGSVKCGIGLIFRDVSELHCRPKKIVKREYWHQCRLPRNFNINLQEDALDRIISFSPVKIGMKTTILSTRFQHSWKNSRILYNGEINIYKGGRSCFQSPFRSNHPNPSTVRLKFIQTGVESCAHKWIEKSAEKKVEEWS</sequence>
<comment type="caution">
    <text evidence="1">The sequence shown here is derived from an EMBL/GenBank/DDBJ whole genome shotgun (WGS) entry which is preliminary data.</text>
</comment>
<protein>
    <recommendedName>
        <fullName evidence="3">Reverse transcriptase zinc-binding domain-containing protein</fullName>
    </recommendedName>
</protein>
<evidence type="ECO:0008006" key="3">
    <source>
        <dbReference type="Google" id="ProtNLM"/>
    </source>
</evidence>
<name>A0A5C7GTP4_9ROSI</name>
<dbReference type="OrthoDB" id="1748441at2759"/>
<dbReference type="AlphaFoldDB" id="A0A5C7GTP4"/>
<dbReference type="Proteomes" id="UP000323000">
    <property type="component" value="Chromosome 13"/>
</dbReference>
<keyword evidence="2" id="KW-1185">Reference proteome</keyword>
<accession>A0A5C7GTP4</accession>
<evidence type="ECO:0000313" key="2">
    <source>
        <dbReference type="Proteomes" id="UP000323000"/>
    </source>
</evidence>
<reference evidence="2" key="1">
    <citation type="journal article" date="2019" name="Gigascience">
        <title>De novo genome assembly of the endangered Acer yangbiense, a plant species with extremely small populations endemic to Yunnan Province, China.</title>
        <authorList>
            <person name="Yang J."/>
            <person name="Wariss H.M."/>
            <person name="Tao L."/>
            <person name="Zhang R."/>
            <person name="Yun Q."/>
            <person name="Hollingsworth P."/>
            <person name="Dao Z."/>
            <person name="Luo G."/>
            <person name="Guo H."/>
            <person name="Ma Y."/>
            <person name="Sun W."/>
        </authorList>
    </citation>
    <scope>NUCLEOTIDE SEQUENCE [LARGE SCALE GENOMIC DNA]</scope>
    <source>
        <strain evidence="2">cv. Malutang</strain>
    </source>
</reference>
<dbReference type="EMBL" id="VAHF01000013">
    <property type="protein sequence ID" value="TXG48154.1"/>
    <property type="molecule type" value="Genomic_DNA"/>
</dbReference>
<evidence type="ECO:0000313" key="1">
    <source>
        <dbReference type="EMBL" id="TXG48154.1"/>
    </source>
</evidence>
<gene>
    <name evidence="1" type="ORF">EZV62_027448</name>
</gene>
<organism evidence="1 2">
    <name type="scientific">Acer yangbiense</name>
    <dbReference type="NCBI Taxonomy" id="1000413"/>
    <lineage>
        <taxon>Eukaryota</taxon>
        <taxon>Viridiplantae</taxon>
        <taxon>Streptophyta</taxon>
        <taxon>Embryophyta</taxon>
        <taxon>Tracheophyta</taxon>
        <taxon>Spermatophyta</taxon>
        <taxon>Magnoliopsida</taxon>
        <taxon>eudicotyledons</taxon>
        <taxon>Gunneridae</taxon>
        <taxon>Pentapetalae</taxon>
        <taxon>rosids</taxon>
        <taxon>malvids</taxon>
        <taxon>Sapindales</taxon>
        <taxon>Sapindaceae</taxon>
        <taxon>Hippocastanoideae</taxon>
        <taxon>Acereae</taxon>
        <taxon>Acer</taxon>
    </lineage>
</organism>